<name>E0QQM9_9ACTO</name>
<evidence type="ECO:0000256" key="1">
    <source>
        <dbReference type="SAM" id="MobiDB-lite"/>
    </source>
</evidence>
<dbReference type="HOGENOM" id="CLU_3009330_0_0_11"/>
<feature type="region of interest" description="Disordered" evidence="1">
    <location>
        <begin position="28"/>
        <end position="56"/>
    </location>
</feature>
<keyword evidence="3" id="KW-1185">Reference proteome</keyword>
<reference evidence="2" key="1">
    <citation type="submission" date="2010-08" db="EMBL/GenBank/DDBJ databases">
        <authorList>
            <person name="Muzny D."/>
            <person name="Qin X."/>
            <person name="Deng J."/>
            <person name="Jiang H."/>
            <person name="Liu Y."/>
            <person name="Qu J."/>
            <person name="Song X.-Z."/>
            <person name="Zhang L."/>
            <person name="Thornton R."/>
            <person name="Coyle M."/>
            <person name="Francisco L."/>
            <person name="Jackson L."/>
            <person name="Javaid M."/>
            <person name="Korchina V."/>
            <person name="Kovar C."/>
            <person name="Mata R."/>
            <person name="Mathew T."/>
            <person name="Ngo R."/>
            <person name="Nguyen L."/>
            <person name="Nguyen N."/>
            <person name="Okwuonu G."/>
            <person name="Ongeri F."/>
            <person name="Pham C."/>
            <person name="Simmons D."/>
            <person name="Wilczek-Boney K."/>
            <person name="Hale W."/>
            <person name="Jakkamsetti A."/>
            <person name="Pham P."/>
            <person name="Ruth R."/>
            <person name="San Lucas F."/>
            <person name="Warren J."/>
            <person name="Zhang J."/>
            <person name="Zhao Z."/>
            <person name="Zhou C."/>
            <person name="Zhu D."/>
            <person name="Lee S."/>
            <person name="Bess C."/>
            <person name="Blankenburg K."/>
            <person name="Forbes L."/>
            <person name="Fu Q."/>
            <person name="Gubbala S."/>
            <person name="Hirani K."/>
            <person name="Jayaseelan J.C."/>
            <person name="Lara F."/>
            <person name="Munidasa M."/>
            <person name="Palculict T."/>
            <person name="Patil S."/>
            <person name="Pu L.-L."/>
            <person name="Saada N."/>
            <person name="Tang L."/>
            <person name="Weissenberger G."/>
            <person name="Zhu Y."/>
            <person name="Hemphill L."/>
            <person name="Shang Y."/>
            <person name="Youmans B."/>
            <person name="Ayvaz T."/>
            <person name="Ross M."/>
            <person name="Santibanez J."/>
            <person name="Aqrawi P."/>
            <person name="Gross S."/>
            <person name="Joshi V."/>
            <person name="Fowler G."/>
            <person name="Nazareth L."/>
            <person name="Reid J."/>
            <person name="Worley K."/>
            <person name="Petrosino J."/>
            <person name="Highlander S."/>
            <person name="Gibbs R."/>
        </authorList>
    </citation>
    <scope>NUCLEOTIDE SEQUENCE [LARGE SCALE GENOMIC DNA]</scope>
    <source>
        <strain evidence="2">ATCC 35239</strain>
    </source>
</reference>
<sequence>MRCLPVSLAKISSPELAQFLEASRFLRDDYGSDPSDSNERGLPRQAGTAVLSEAPR</sequence>
<comment type="caution">
    <text evidence="2">The sequence shown here is derived from an EMBL/GenBank/DDBJ whole genome shotgun (WGS) entry which is preliminary data.</text>
</comment>
<protein>
    <submittedName>
        <fullName evidence="2">Uncharacterized protein</fullName>
    </submittedName>
</protein>
<gene>
    <name evidence="2" type="ORF">HMPREF0580_1194</name>
</gene>
<proteinExistence type="predicted"/>
<organism evidence="2 3">
    <name type="scientific">Mobiluncus mulieris ATCC 35239</name>
    <dbReference type="NCBI Taxonomy" id="871571"/>
    <lineage>
        <taxon>Bacteria</taxon>
        <taxon>Bacillati</taxon>
        <taxon>Actinomycetota</taxon>
        <taxon>Actinomycetes</taxon>
        <taxon>Actinomycetales</taxon>
        <taxon>Actinomycetaceae</taxon>
        <taxon>Mobiluncus</taxon>
    </lineage>
</organism>
<dbReference type="Proteomes" id="UP000003045">
    <property type="component" value="Unassembled WGS sequence"/>
</dbReference>
<dbReference type="EMBL" id="AEET01000031">
    <property type="protein sequence ID" value="EFM46131.1"/>
    <property type="molecule type" value="Genomic_DNA"/>
</dbReference>
<dbReference type="AlphaFoldDB" id="E0QQM9"/>
<evidence type="ECO:0000313" key="2">
    <source>
        <dbReference type="EMBL" id="EFM46131.1"/>
    </source>
</evidence>
<evidence type="ECO:0000313" key="3">
    <source>
        <dbReference type="Proteomes" id="UP000003045"/>
    </source>
</evidence>
<accession>E0QQM9</accession>